<feature type="region of interest" description="Disordered" evidence="2">
    <location>
        <begin position="239"/>
        <end position="262"/>
    </location>
</feature>
<evidence type="ECO:0000256" key="1">
    <source>
        <dbReference type="SAM" id="Coils"/>
    </source>
</evidence>
<feature type="domain" description="Peptidase S74" evidence="4">
    <location>
        <begin position="1057"/>
        <end position="1148"/>
    </location>
</feature>
<reference evidence="5 6" key="1">
    <citation type="submission" date="2016-03" db="EMBL/GenBank/DDBJ databases">
        <authorList>
            <person name="Ploux O."/>
        </authorList>
    </citation>
    <scope>NUCLEOTIDE SEQUENCE [LARGE SCALE GENOMIC DNA]</scope>
    <source>
        <strain evidence="5 6">BER2</strain>
    </source>
</reference>
<name>A0A150WGQ9_BDEBC</name>
<evidence type="ECO:0000313" key="5">
    <source>
        <dbReference type="EMBL" id="KYG62192.1"/>
    </source>
</evidence>
<evidence type="ECO:0000256" key="2">
    <source>
        <dbReference type="SAM" id="MobiDB-lite"/>
    </source>
</evidence>
<comment type="caution">
    <text evidence="5">The sequence shown here is derived from an EMBL/GenBank/DDBJ whole genome shotgun (WGS) entry which is preliminary data.</text>
</comment>
<feature type="chain" id="PRO_5007572498" description="Peptidase S74 domain-containing protein" evidence="3">
    <location>
        <begin position="22"/>
        <end position="1195"/>
    </location>
</feature>
<evidence type="ECO:0000313" key="6">
    <source>
        <dbReference type="Proteomes" id="UP000075391"/>
    </source>
</evidence>
<dbReference type="Gene3D" id="1.10.10.10">
    <property type="entry name" value="Winged helix-like DNA-binding domain superfamily/Winged helix DNA-binding domain"/>
    <property type="match status" value="1"/>
</dbReference>
<accession>A0A150WGQ9</accession>
<dbReference type="Pfam" id="PF13884">
    <property type="entry name" value="Peptidase_S74"/>
    <property type="match status" value="1"/>
</dbReference>
<sequence>MKHGTYLVLVHILLASLGSFAAPNLLTYQGRIVKADGTALEYNNVSFLFEITNNTGACVIYREQKNGINMTNSHGVFDVPIGAGTKLFPSSPTKTLLNAFNNSTTHDCADADNNVAGNYTPAVGHTRLLRVQFHDGTGWKVISPDNEIRSVPFAAYSQSAEKLGDLGANDFIVKTGIPSCNAGEFLTWNGTALTCAAVSGASGGTVTNVTSANSYLTVASNTSTPVLTLNVGSTANTVAAGNDPRLSDSRPPNGAASGDLSGTYPNPTVAKIQNVAVATAVPTTGQFFKFDGSQWAASAIAISDVTNLNSTFSNYHTTAAFNAAVGSANCAAYQTPYWNSVSGSFQCQAINVSVAGDVSGSIGAVSVNKIKGVDVDTTGLSSGQVLKYDGTKWAPANDSNAGGTVTNIATGTGLSGGPITSTGTISLANTTVTAGSYTRANITVDAQGRLTAASNGSAVNLATDITGTLPIANGGTGQTNATDAFNALSPLTTKGDIVVNDGTNDIRLPVGINGQVLSANSAQASGLQWVTPTNGTVTNVSGTAPISVSSGSTTPSISIVDATTSAKGAVQVGAGIAVSAGTISADPANFPSAVPVSKGGTGATSLTANRLLASNGSGSAITAFNCATGQLLTFDATGMMTCTSFANASVFVNGGNSFAAAGTLGTNDSNALNLETNNTVRLTISAAGDLAVNTTVDTNAKLKIRSGSATQAPLSLDSPASGIPSIDFLRNGTWKGTFGFTNGAGDELYVSNGVNGPVIFDTNNDEKMRIQADGKVGIGSSGPGALLQVGAWDAQATYNSIFVGSYHNTLGQAQFVGNWNSTGYWGIGPATNPANGVVRIGNANTAGDWRATQDLALQVPGRIGIGPTVTAPERVLHIKGTGGLDDDLYIQSQHSASGEGSVIITRARDSAGTPAAVLTNDSLGFLAFRGYDGSAFVNAASINSYAASDFATSKSSTMIFSTIASGTSAERMRIHSDGNVGIGTTAPPGHLTVSSAAAYTMIYNTNTSAGGQAWRWLSSSTAAPLGANAMCFALNVCYFSLYSTGNATLSGTLTQASDVRLKNDIKPILNALDRITNIQGVTYQWIDKNKDQTKQMGLIAQEVEAVFPEVVKTDSNGFKSVAYQNLVAPIIEAIKELNHRWSSDSEVIHKELVSQKREIASLKEENEKLKTQVQEISSIKKALCKQDKSLDFCIK</sequence>
<dbReference type="EMBL" id="LUKF01000016">
    <property type="protein sequence ID" value="KYG62192.1"/>
    <property type="molecule type" value="Genomic_DNA"/>
</dbReference>
<dbReference type="OrthoDB" id="5287044at2"/>
<dbReference type="AlphaFoldDB" id="A0A150WGQ9"/>
<dbReference type="PROSITE" id="PS51688">
    <property type="entry name" value="ICA"/>
    <property type="match status" value="1"/>
</dbReference>
<dbReference type="InterPro" id="IPR030392">
    <property type="entry name" value="S74_ICA"/>
</dbReference>
<protein>
    <recommendedName>
        <fullName evidence="4">Peptidase S74 domain-containing protein</fullName>
    </recommendedName>
</protein>
<keyword evidence="1" id="KW-0175">Coiled coil</keyword>
<dbReference type="InterPro" id="IPR036388">
    <property type="entry name" value="WH-like_DNA-bd_sf"/>
</dbReference>
<dbReference type="RefSeq" id="WP_063244297.1">
    <property type="nucleotide sequence ID" value="NZ_LUKF01000016.1"/>
</dbReference>
<feature type="coiled-coil region" evidence="1">
    <location>
        <begin position="1145"/>
        <end position="1182"/>
    </location>
</feature>
<dbReference type="Proteomes" id="UP000075391">
    <property type="component" value="Unassembled WGS sequence"/>
</dbReference>
<feature type="signal peptide" evidence="3">
    <location>
        <begin position="1"/>
        <end position="21"/>
    </location>
</feature>
<organism evidence="5 6">
    <name type="scientific">Bdellovibrio bacteriovorus</name>
    <dbReference type="NCBI Taxonomy" id="959"/>
    <lineage>
        <taxon>Bacteria</taxon>
        <taxon>Pseudomonadati</taxon>
        <taxon>Bdellovibrionota</taxon>
        <taxon>Bdellovibrionia</taxon>
        <taxon>Bdellovibrionales</taxon>
        <taxon>Pseudobdellovibrionaceae</taxon>
        <taxon>Bdellovibrio</taxon>
    </lineage>
</organism>
<evidence type="ECO:0000259" key="4">
    <source>
        <dbReference type="PROSITE" id="PS51688"/>
    </source>
</evidence>
<proteinExistence type="predicted"/>
<keyword evidence="3" id="KW-0732">Signal</keyword>
<evidence type="ECO:0000256" key="3">
    <source>
        <dbReference type="SAM" id="SignalP"/>
    </source>
</evidence>
<gene>
    <name evidence="5" type="ORF">AZI85_08350</name>
</gene>